<evidence type="ECO:0000256" key="3">
    <source>
        <dbReference type="ARBA" id="ARBA00022723"/>
    </source>
</evidence>
<gene>
    <name evidence="8" type="ORF">QP027_00615</name>
</gene>
<dbReference type="SUPFAM" id="SSF55811">
    <property type="entry name" value="Nudix"/>
    <property type="match status" value="1"/>
</dbReference>
<dbReference type="Gene3D" id="3.90.79.10">
    <property type="entry name" value="Nucleoside Triphosphate Pyrophosphohydrolase"/>
    <property type="match status" value="1"/>
</dbReference>
<dbReference type="EMBL" id="CP126969">
    <property type="protein sequence ID" value="WIM67937.1"/>
    <property type="molecule type" value="Genomic_DNA"/>
</dbReference>
<dbReference type="InterPro" id="IPR045121">
    <property type="entry name" value="CoAse"/>
</dbReference>
<dbReference type="CDD" id="cd03426">
    <property type="entry name" value="NUDIX_CoAse_Nudt7"/>
    <property type="match status" value="1"/>
</dbReference>
<comment type="cofactor">
    <cofactor evidence="1">
        <name>Mn(2+)</name>
        <dbReference type="ChEBI" id="CHEBI:29035"/>
    </cofactor>
</comment>
<name>A0ABY8VFP6_9CORY</name>
<evidence type="ECO:0000259" key="7">
    <source>
        <dbReference type="PROSITE" id="PS51462"/>
    </source>
</evidence>
<evidence type="ECO:0000256" key="1">
    <source>
        <dbReference type="ARBA" id="ARBA00001936"/>
    </source>
</evidence>
<dbReference type="GO" id="GO:0035539">
    <property type="term" value="F:8-oxo-7,8-dihydrodeoxyguanosine triphosphate pyrophosphatase activity"/>
    <property type="evidence" value="ECO:0007669"/>
    <property type="project" value="UniProtKB-EC"/>
</dbReference>
<proteinExistence type="predicted"/>
<comment type="cofactor">
    <cofactor evidence="2">
        <name>Mg(2+)</name>
        <dbReference type="ChEBI" id="CHEBI:18420"/>
    </cofactor>
</comment>
<dbReference type="EC" id="3.6.1.55" evidence="8"/>
<evidence type="ECO:0000313" key="8">
    <source>
        <dbReference type="EMBL" id="WIM67937.1"/>
    </source>
</evidence>
<accession>A0ABY8VFP6</accession>
<evidence type="ECO:0000256" key="6">
    <source>
        <dbReference type="ARBA" id="ARBA00023211"/>
    </source>
</evidence>
<keyword evidence="4 8" id="KW-0378">Hydrolase</keyword>
<dbReference type="PANTHER" id="PTHR12992:SF11">
    <property type="entry name" value="MITOCHONDRIAL COENZYME A DIPHOSPHATASE NUDT8"/>
    <property type="match status" value="1"/>
</dbReference>
<dbReference type="InterPro" id="IPR015797">
    <property type="entry name" value="NUDIX_hydrolase-like_dom_sf"/>
</dbReference>
<dbReference type="Proteomes" id="UP001225598">
    <property type="component" value="Chromosome"/>
</dbReference>
<evidence type="ECO:0000313" key="9">
    <source>
        <dbReference type="Proteomes" id="UP001225598"/>
    </source>
</evidence>
<feature type="domain" description="Nudix hydrolase" evidence="7">
    <location>
        <begin position="40"/>
        <end position="184"/>
    </location>
</feature>
<evidence type="ECO:0000256" key="5">
    <source>
        <dbReference type="ARBA" id="ARBA00022842"/>
    </source>
</evidence>
<evidence type="ECO:0000256" key="4">
    <source>
        <dbReference type="ARBA" id="ARBA00022801"/>
    </source>
</evidence>
<evidence type="ECO:0000256" key="2">
    <source>
        <dbReference type="ARBA" id="ARBA00001946"/>
    </source>
</evidence>
<dbReference type="RefSeq" id="WP_284825261.1">
    <property type="nucleotide sequence ID" value="NZ_CP126969.1"/>
</dbReference>
<keyword evidence="6" id="KW-0464">Manganese</keyword>
<keyword evidence="9" id="KW-1185">Reference proteome</keyword>
<dbReference type="PANTHER" id="PTHR12992">
    <property type="entry name" value="NUDIX HYDROLASE"/>
    <property type="match status" value="1"/>
</dbReference>
<reference evidence="8 9" key="1">
    <citation type="submission" date="2023-05" db="EMBL/GenBank/DDBJ databases">
        <title>Corynebacterium suedekumii sp. nov. and Corynebacterium breve sp. nov. isolated from raw cow's milk.</title>
        <authorList>
            <person name="Baer M.K."/>
            <person name="Mehl L."/>
            <person name="Hellmuth R."/>
            <person name="Marke G."/>
            <person name="Lipski A."/>
        </authorList>
    </citation>
    <scope>NUCLEOTIDE SEQUENCE [LARGE SCALE GENOMIC DNA]</scope>
    <source>
        <strain evidence="8 9">R4</strain>
    </source>
</reference>
<dbReference type="PROSITE" id="PS51462">
    <property type="entry name" value="NUDIX"/>
    <property type="match status" value="1"/>
</dbReference>
<sequence length="233" mass="25821">MFPDDIQVRPHAAPNWLHPIIKPRHKRAIEGVGEPDPRTMTKRAAVLMLFSGDATAETLPDDAGVLLTHRTPTMRTHSGQMAFPGGRIDPEDRGPVEAALREANEETGLDPATVHPVATMGLVSVRSNGYPVHPVIGYSDSHPQTWPASKDETDDVFVAAIEELLEPDRRITVGWHDWTGPAFKINGYLVWGFTASLLSSVFATSGWEKEWDRERVHELTDVLARSRNGERHG</sequence>
<keyword evidence="5" id="KW-0460">Magnesium</keyword>
<dbReference type="Pfam" id="PF00293">
    <property type="entry name" value="NUDIX"/>
    <property type="match status" value="1"/>
</dbReference>
<dbReference type="InterPro" id="IPR000086">
    <property type="entry name" value="NUDIX_hydrolase_dom"/>
</dbReference>
<keyword evidence="3" id="KW-0479">Metal-binding</keyword>
<organism evidence="8 9">
    <name type="scientific">Corynebacterium breve</name>
    <dbReference type="NCBI Taxonomy" id="3049799"/>
    <lineage>
        <taxon>Bacteria</taxon>
        <taxon>Bacillati</taxon>
        <taxon>Actinomycetota</taxon>
        <taxon>Actinomycetes</taxon>
        <taxon>Mycobacteriales</taxon>
        <taxon>Corynebacteriaceae</taxon>
        <taxon>Corynebacterium</taxon>
    </lineage>
</organism>
<protein>
    <submittedName>
        <fullName evidence="8">CoA pyrophosphatase</fullName>
        <ecNumber evidence="8">3.6.1.55</ecNumber>
    </submittedName>
</protein>